<dbReference type="Pfam" id="PF08722">
    <property type="entry name" value="Tn7_TnsA-like_N"/>
    <property type="match status" value="1"/>
</dbReference>
<organism evidence="2">
    <name type="scientific">marine metagenome</name>
    <dbReference type="NCBI Taxonomy" id="408172"/>
    <lineage>
        <taxon>unclassified sequences</taxon>
        <taxon>metagenomes</taxon>
        <taxon>ecological metagenomes</taxon>
    </lineage>
</organism>
<protein>
    <recommendedName>
        <fullName evidence="1">TnsA endonuclease N-terminal domain-containing protein</fullName>
    </recommendedName>
</protein>
<sequence length="69" mass="7919">KDGRKHAELVEVKPKAQTNMESAGRSIGKKKQVIINQAKWEAATAYAKQNRIRFRVVSEEQLFHNGNRK</sequence>
<feature type="domain" description="TnsA endonuclease N-terminal" evidence="1">
    <location>
        <begin position="2"/>
        <end position="59"/>
    </location>
</feature>
<accession>A0A382YGJ7</accession>
<evidence type="ECO:0000259" key="1">
    <source>
        <dbReference type="Pfam" id="PF08722"/>
    </source>
</evidence>
<reference evidence="2" key="1">
    <citation type="submission" date="2018-05" db="EMBL/GenBank/DDBJ databases">
        <authorList>
            <person name="Lanie J.A."/>
            <person name="Ng W.-L."/>
            <person name="Kazmierczak K.M."/>
            <person name="Andrzejewski T.M."/>
            <person name="Davidsen T.M."/>
            <person name="Wayne K.J."/>
            <person name="Tettelin H."/>
            <person name="Glass J.I."/>
            <person name="Rusch D."/>
            <person name="Podicherti R."/>
            <person name="Tsui H.-C.T."/>
            <person name="Winkler M.E."/>
        </authorList>
    </citation>
    <scope>NUCLEOTIDE SEQUENCE</scope>
</reference>
<dbReference type="EMBL" id="UINC01175666">
    <property type="protein sequence ID" value="SVD82403.1"/>
    <property type="molecule type" value="Genomic_DNA"/>
</dbReference>
<dbReference type="AlphaFoldDB" id="A0A382YGJ7"/>
<name>A0A382YGJ7_9ZZZZ</name>
<proteinExistence type="predicted"/>
<gene>
    <name evidence="2" type="ORF">METZ01_LOCUS435257</name>
</gene>
<dbReference type="InterPro" id="IPR014833">
    <property type="entry name" value="TnsA_N"/>
</dbReference>
<evidence type="ECO:0000313" key="2">
    <source>
        <dbReference type="EMBL" id="SVD82403.1"/>
    </source>
</evidence>
<feature type="non-terminal residue" evidence="2">
    <location>
        <position position="1"/>
    </location>
</feature>